<reference evidence="2 3" key="1">
    <citation type="submission" date="2021-07" db="EMBL/GenBank/DDBJ databases">
        <title>Paraburkholderia edwinii protects Aspergillus sp. from phenazines by acting as a toxin sponge.</title>
        <authorList>
            <person name="Dahlstrom K.M."/>
            <person name="Newman D.K."/>
        </authorList>
    </citation>
    <scope>NUCLEOTIDE SEQUENCE [LARGE SCALE GENOMIC DNA]</scope>
    <source>
        <strain evidence="2 3">Pe01</strain>
    </source>
</reference>
<feature type="region of interest" description="Disordered" evidence="1">
    <location>
        <begin position="159"/>
        <end position="182"/>
    </location>
</feature>
<organism evidence="2 3">
    <name type="scientific">Paraburkholderia edwinii</name>
    <dbReference type="NCBI Taxonomy" id="2861782"/>
    <lineage>
        <taxon>Bacteria</taxon>
        <taxon>Pseudomonadati</taxon>
        <taxon>Pseudomonadota</taxon>
        <taxon>Betaproteobacteria</taxon>
        <taxon>Burkholderiales</taxon>
        <taxon>Burkholderiaceae</taxon>
        <taxon>Paraburkholderia</taxon>
    </lineage>
</organism>
<keyword evidence="3" id="KW-1185">Reference proteome</keyword>
<name>A0ABX8UII2_9BURK</name>
<proteinExistence type="predicted"/>
<dbReference type="Proteomes" id="UP000826462">
    <property type="component" value="Chromosome 1"/>
</dbReference>
<gene>
    <name evidence="2" type="ORF">KZJ38_21590</name>
</gene>
<evidence type="ECO:0000313" key="2">
    <source>
        <dbReference type="EMBL" id="QYD68777.1"/>
    </source>
</evidence>
<sequence length="664" mass="76684">MQGALGRQNLMHFRTTVRYYGVTVEKTISFDLGAARVRRGSWIYEALEYHRSRSQLVPGQKRDLGHIFNVLGQACTNPHTRRYLVLPVGEVGRRDARDLFAGIENLLESSLFAHLSETTKKKSSSLIRTFLAEKLPEDLFAERISRCASYFQTRFRGTGAPRKTLSESPHRGADPENPVDYPLGAIPHQTIAELRNREVARMTQDINKLVESVTEEMQYWHLIRQKMNSATLIPTSSLEMAAMRAFLLGSATFAEMSRIQSFDPSHVASCIIQLVNDVRLPRRQIVQTKLRFGNVNDSFLTYFEIERDRLCGLRTRYLFFLPRCALNRELIAAFYALLIHTRWNADSLRELRRSGVSKCGDIYTLQSFKSRSDRYTPEIDIIPDNKAAYMAIELLLWNFEKLKEFKHLFPEEDRLWFGWDNKNEQIITRPISDTKTQKLILLEKIGMDWFSDEQIRTHMLTLDNFKLASGIEMVQLEADHADVNMTVHYISQIATILHNQAINLEFQRRFDASVKFSLSKERSYFVGKFDQKKVDKNLLFPIGDGTGCRNPFEPVEPSWLIGGVCDAKNCHADRGCANNRIVIGRARVREVWTTSNYYARNWKRLLNENAEAFEKWHGPAMLFNLLLKTYIKKSLYWFVISPLVKDLEVDDAGDKTSAAHQVDR</sequence>
<feature type="compositionally biased region" description="Basic and acidic residues" evidence="1">
    <location>
        <begin position="164"/>
        <end position="174"/>
    </location>
</feature>
<dbReference type="EMBL" id="CP080095">
    <property type="protein sequence ID" value="QYD68777.1"/>
    <property type="molecule type" value="Genomic_DNA"/>
</dbReference>
<evidence type="ECO:0000313" key="3">
    <source>
        <dbReference type="Proteomes" id="UP000826462"/>
    </source>
</evidence>
<protein>
    <submittedName>
        <fullName evidence="2">Uncharacterized protein</fullName>
    </submittedName>
</protein>
<accession>A0ABX8UII2</accession>
<dbReference type="RefSeq" id="WP_219798158.1">
    <property type="nucleotide sequence ID" value="NZ_CP080095.1"/>
</dbReference>
<evidence type="ECO:0000256" key="1">
    <source>
        <dbReference type="SAM" id="MobiDB-lite"/>
    </source>
</evidence>